<name>A0A9W6GU19_9HYPH</name>
<proteinExistence type="predicted"/>
<dbReference type="EMBL" id="BSEC01000001">
    <property type="protein sequence ID" value="GLI93073.1"/>
    <property type="molecule type" value="Genomic_DNA"/>
</dbReference>
<comment type="caution">
    <text evidence="2">The sequence shown here is derived from an EMBL/GenBank/DDBJ whole genome shotgun (WGS) entry which is preliminary data.</text>
</comment>
<dbReference type="AlphaFoldDB" id="A0A9W6GU19"/>
<dbReference type="NCBIfam" id="TIGR04222">
    <property type="entry name" value="near_uncomplex"/>
    <property type="match status" value="1"/>
</dbReference>
<keyword evidence="1" id="KW-0472">Membrane</keyword>
<reference evidence="2" key="1">
    <citation type="journal article" date="2023" name="Int. J. Syst. Evol. Microbiol.">
        <title>Methylocystis iwaonis sp. nov., a type II methane-oxidizing bacterium from surface soil of a rice paddy field in Japan, and emended description of the genus Methylocystis (ex Whittenbury et al. 1970) Bowman et al. 1993.</title>
        <authorList>
            <person name="Kaise H."/>
            <person name="Sawadogo J.B."/>
            <person name="Alam M.S."/>
            <person name="Ueno C."/>
            <person name="Dianou D."/>
            <person name="Shinjo R."/>
            <person name="Asakawa S."/>
        </authorList>
    </citation>
    <scope>NUCLEOTIDE SEQUENCE</scope>
    <source>
        <strain evidence="2">LMG27198</strain>
    </source>
</reference>
<evidence type="ECO:0000313" key="2">
    <source>
        <dbReference type="EMBL" id="GLI93073.1"/>
    </source>
</evidence>
<dbReference type="InterPro" id="IPR026467">
    <property type="entry name" value="Ser/Gly_Cys_C_dom"/>
</dbReference>
<keyword evidence="1" id="KW-1133">Transmembrane helix</keyword>
<keyword evidence="3" id="KW-1185">Reference proteome</keyword>
<dbReference type="Proteomes" id="UP001144323">
    <property type="component" value="Unassembled WGS sequence"/>
</dbReference>
<evidence type="ECO:0000313" key="3">
    <source>
        <dbReference type="Proteomes" id="UP001144323"/>
    </source>
</evidence>
<organism evidence="2 3">
    <name type="scientific">Methylocystis echinoides</name>
    <dbReference type="NCBI Taxonomy" id="29468"/>
    <lineage>
        <taxon>Bacteria</taxon>
        <taxon>Pseudomonadati</taxon>
        <taxon>Pseudomonadota</taxon>
        <taxon>Alphaproteobacteria</taxon>
        <taxon>Hyphomicrobiales</taxon>
        <taxon>Methylocystaceae</taxon>
        <taxon>Methylocystis</taxon>
    </lineage>
</organism>
<protein>
    <recommendedName>
        <fullName evidence="4">TIGR04222 domain-containing membrane protein</fullName>
    </recommendedName>
</protein>
<feature type="transmembrane region" description="Helical" evidence="1">
    <location>
        <begin position="162"/>
        <end position="183"/>
    </location>
</feature>
<gene>
    <name evidence="2" type="ORF">LMG27198_20650</name>
</gene>
<keyword evidence="1" id="KW-0812">Transmembrane</keyword>
<feature type="transmembrane region" description="Helical" evidence="1">
    <location>
        <begin position="137"/>
        <end position="156"/>
    </location>
</feature>
<accession>A0A9W6GU19</accession>
<sequence length="276" mass="29264">MVLALTALVIHFADRTDPTPPPVPEHPDAMEVAFLQGGVNQVIRTVVYDLVQRGFATLATDDRVEPTGKTPQPGDLDAVEGYVLALLASKPKAHELFGNRAQRKALLALLEPVRQRLAAQDLVKPDSVKNWRHRMQIFGGLVLLGFAGAKVYVALSSGNADVSYLVFLCGASILSLLALAYVMTRSHASRRGRAWLEAMQLAYRSRLDAAVSQLGAGPAPAKAFEGASLFLIGLYGFAPLRGTSEGAFARHFRRASIESGGSCGSSCGGSCGDGSA</sequence>
<evidence type="ECO:0000256" key="1">
    <source>
        <dbReference type="SAM" id="Phobius"/>
    </source>
</evidence>
<evidence type="ECO:0008006" key="4">
    <source>
        <dbReference type="Google" id="ProtNLM"/>
    </source>
</evidence>